<accession>A0A5B8G1S0</accession>
<keyword evidence="1" id="KW-0812">Transmembrane</keyword>
<dbReference type="Proteomes" id="UP000305888">
    <property type="component" value="Plasmid pD4M1A"/>
</dbReference>
<organism evidence="3 4">
    <name type="scientific">Paroceanicella profunda</name>
    <dbReference type="NCBI Taxonomy" id="2579971"/>
    <lineage>
        <taxon>Bacteria</taxon>
        <taxon>Pseudomonadati</taxon>
        <taxon>Pseudomonadota</taxon>
        <taxon>Alphaproteobacteria</taxon>
        <taxon>Rhodobacterales</taxon>
        <taxon>Paracoccaceae</taxon>
        <taxon>Paroceanicella</taxon>
    </lineage>
</organism>
<feature type="domain" description="DUF1468" evidence="2">
    <location>
        <begin position="34"/>
        <end position="174"/>
    </location>
</feature>
<name>A0A5B8G1S0_9RHOB</name>
<dbReference type="KEGG" id="ppru:FDP22_19105"/>
<evidence type="ECO:0000313" key="3">
    <source>
        <dbReference type="EMBL" id="QDL93984.1"/>
    </source>
</evidence>
<reference evidence="3 4" key="1">
    <citation type="submission" date="2019-06" db="EMBL/GenBank/DDBJ databases">
        <title>Genome sequence of Rhodobacteraceae bacterium D4M1.</title>
        <authorList>
            <person name="Cao J."/>
        </authorList>
    </citation>
    <scope>NUCLEOTIDE SEQUENCE [LARGE SCALE GENOMIC DNA]</scope>
    <source>
        <strain evidence="3 4">D4M1</strain>
        <plasmid evidence="4">pd4m1a</plasmid>
    </source>
</reference>
<dbReference type="OrthoDB" id="6174504at2"/>
<dbReference type="EMBL" id="CP040819">
    <property type="protein sequence ID" value="QDL93984.1"/>
    <property type="molecule type" value="Genomic_DNA"/>
</dbReference>
<sequence length="182" mass="19514">MTPRATAPRGPGARPFRPPTFRNRRVRMRLNDAVFGLIFIALGLTMILIASGFPAFPGQPYGAALLPTLLGGGFIICGGLLCLRGWRVRAGGMAMADPALKEPGTLVSMALVVVLILAYILFSDPVGYVPFMAVALTLLLLRFGNRPLPALAVALLTTVVSQWFFGRILLVPLPRGILEGLF</sequence>
<feature type="transmembrane region" description="Helical" evidence="1">
    <location>
        <begin position="61"/>
        <end position="83"/>
    </location>
</feature>
<dbReference type="Pfam" id="PF07331">
    <property type="entry name" value="TctB"/>
    <property type="match status" value="1"/>
</dbReference>
<proteinExistence type="predicted"/>
<keyword evidence="3" id="KW-0614">Plasmid</keyword>
<keyword evidence="1" id="KW-1133">Transmembrane helix</keyword>
<feature type="transmembrane region" description="Helical" evidence="1">
    <location>
        <begin position="104"/>
        <end position="122"/>
    </location>
</feature>
<dbReference type="InterPro" id="IPR009936">
    <property type="entry name" value="DUF1468"/>
</dbReference>
<keyword evidence="4" id="KW-1185">Reference proteome</keyword>
<evidence type="ECO:0000313" key="4">
    <source>
        <dbReference type="Proteomes" id="UP000305888"/>
    </source>
</evidence>
<feature type="transmembrane region" description="Helical" evidence="1">
    <location>
        <begin position="128"/>
        <end position="144"/>
    </location>
</feature>
<dbReference type="AlphaFoldDB" id="A0A5B8G1S0"/>
<gene>
    <name evidence="3" type="ORF">FDP22_19105</name>
</gene>
<keyword evidence="1" id="KW-0472">Membrane</keyword>
<evidence type="ECO:0000256" key="1">
    <source>
        <dbReference type="SAM" id="Phobius"/>
    </source>
</evidence>
<evidence type="ECO:0000259" key="2">
    <source>
        <dbReference type="Pfam" id="PF07331"/>
    </source>
</evidence>
<geneLocation type="plasmid" evidence="4">
    <name>pd4m1a</name>
</geneLocation>
<feature type="transmembrane region" description="Helical" evidence="1">
    <location>
        <begin position="33"/>
        <end position="55"/>
    </location>
</feature>
<feature type="transmembrane region" description="Helical" evidence="1">
    <location>
        <begin position="151"/>
        <end position="173"/>
    </location>
</feature>
<protein>
    <submittedName>
        <fullName evidence="3">Tripartite tricarboxylate transporter TctB family protein</fullName>
    </submittedName>
</protein>